<dbReference type="OrthoDB" id="6195703at2"/>
<keyword evidence="1" id="KW-0732">Signal</keyword>
<sequence length="218" mass="24472">MNKATLLTLSLLAGPALAQCDRDTLVAQYRLEPTSQPAQSLTLVRQGSRVALHWPAEGVTERWTRLANGQLQLERLFDHYQRGIEYQADEIATSSGERLWQLKHQLITQAALAALPLIEDQGSGCDAHQLRTRGDTELVWLTGMGLIETLAAPHQHLSLVKLQTGDEAVRGWMDDWDSYRLTDYADIGDNEQDPLLSKMINQGFPGRQERGRGHPHHH</sequence>
<dbReference type="EMBL" id="SWCI01000002">
    <property type="protein sequence ID" value="TKB50669.1"/>
    <property type="molecule type" value="Genomic_DNA"/>
</dbReference>
<proteinExistence type="predicted"/>
<comment type="caution">
    <text evidence="2">The sequence shown here is derived from an EMBL/GenBank/DDBJ whole genome shotgun (WGS) entry which is preliminary data.</text>
</comment>
<evidence type="ECO:0000313" key="3">
    <source>
        <dbReference type="Proteomes" id="UP000305674"/>
    </source>
</evidence>
<feature type="signal peptide" evidence="1">
    <location>
        <begin position="1"/>
        <end position="18"/>
    </location>
</feature>
<reference evidence="2 3" key="1">
    <citation type="submission" date="2019-04" db="EMBL/GenBank/DDBJ databases">
        <authorList>
            <person name="Hwang J.C."/>
        </authorList>
    </citation>
    <scope>NUCLEOTIDE SEQUENCE [LARGE SCALE GENOMIC DNA]</scope>
    <source>
        <strain evidence="2 3">IMCC35001</strain>
    </source>
</reference>
<evidence type="ECO:0000313" key="2">
    <source>
        <dbReference type="EMBL" id="TKB50669.1"/>
    </source>
</evidence>
<feature type="chain" id="PRO_5020961624" description="DUF1481 domain-containing protein" evidence="1">
    <location>
        <begin position="19"/>
        <end position="218"/>
    </location>
</feature>
<dbReference type="RefSeq" id="WP_136852210.1">
    <property type="nucleotide sequence ID" value="NZ_SWCI01000002.1"/>
</dbReference>
<evidence type="ECO:0008006" key="4">
    <source>
        <dbReference type="Google" id="ProtNLM"/>
    </source>
</evidence>
<name>A0A4U1BJE5_9GAMM</name>
<keyword evidence="3" id="KW-1185">Reference proteome</keyword>
<evidence type="ECO:0000256" key="1">
    <source>
        <dbReference type="SAM" id="SignalP"/>
    </source>
</evidence>
<dbReference type="AlphaFoldDB" id="A0A4U1BJE5"/>
<organism evidence="2 3">
    <name type="scientific">Ferrimonas sediminicola</name>
    <dbReference type="NCBI Taxonomy" id="2569538"/>
    <lineage>
        <taxon>Bacteria</taxon>
        <taxon>Pseudomonadati</taxon>
        <taxon>Pseudomonadota</taxon>
        <taxon>Gammaproteobacteria</taxon>
        <taxon>Alteromonadales</taxon>
        <taxon>Ferrimonadaceae</taxon>
        <taxon>Ferrimonas</taxon>
    </lineage>
</organism>
<protein>
    <recommendedName>
        <fullName evidence="4">DUF1481 domain-containing protein</fullName>
    </recommendedName>
</protein>
<gene>
    <name evidence="2" type="ORF">FCL40_05850</name>
</gene>
<accession>A0A4U1BJE5</accession>
<dbReference type="Proteomes" id="UP000305674">
    <property type="component" value="Unassembled WGS sequence"/>
</dbReference>